<dbReference type="Pfam" id="PF01527">
    <property type="entry name" value="HTH_Tnp_1"/>
    <property type="match status" value="1"/>
</dbReference>
<feature type="region of interest" description="Disordered" evidence="1">
    <location>
        <begin position="1"/>
        <end position="35"/>
    </location>
</feature>
<dbReference type="EMBL" id="CP012670">
    <property type="protein sequence ID" value="AUX27731.1"/>
    <property type="molecule type" value="Genomic_DNA"/>
</dbReference>
<dbReference type="SUPFAM" id="SSF46689">
    <property type="entry name" value="Homeodomain-like"/>
    <property type="match status" value="1"/>
</dbReference>
<name>A0A4P2QE68_SORCE</name>
<dbReference type="InterPro" id="IPR002514">
    <property type="entry name" value="Transposase_8"/>
</dbReference>
<evidence type="ECO:0000256" key="1">
    <source>
        <dbReference type="SAM" id="MobiDB-lite"/>
    </source>
</evidence>
<accession>A0A4P2QE68</accession>
<feature type="region of interest" description="Disordered" evidence="1">
    <location>
        <begin position="89"/>
        <end position="109"/>
    </location>
</feature>
<reference evidence="2 3" key="1">
    <citation type="submission" date="2015-09" db="EMBL/GenBank/DDBJ databases">
        <title>Sorangium comparison.</title>
        <authorList>
            <person name="Zaburannyi N."/>
            <person name="Bunk B."/>
            <person name="Overmann J."/>
            <person name="Mueller R."/>
        </authorList>
    </citation>
    <scope>NUCLEOTIDE SEQUENCE [LARGE SCALE GENOMIC DNA]</scope>
    <source>
        <strain evidence="2 3">So ceGT47</strain>
    </source>
</reference>
<evidence type="ECO:0008006" key="4">
    <source>
        <dbReference type="Google" id="ProtNLM"/>
    </source>
</evidence>
<protein>
    <recommendedName>
        <fullName evidence="4">Transposase</fullName>
    </recommendedName>
</protein>
<dbReference type="GO" id="GO:0006313">
    <property type="term" value="P:DNA transposition"/>
    <property type="evidence" value="ECO:0007669"/>
    <property type="project" value="InterPro"/>
</dbReference>
<evidence type="ECO:0000313" key="3">
    <source>
        <dbReference type="Proteomes" id="UP000295781"/>
    </source>
</evidence>
<dbReference type="GO" id="GO:0004803">
    <property type="term" value="F:transposase activity"/>
    <property type="evidence" value="ECO:0007669"/>
    <property type="project" value="InterPro"/>
</dbReference>
<evidence type="ECO:0000313" key="2">
    <source>
        <dbReference type="EMBL" id="AUX27731.1"/>
    </source>
</evidence>
<dbReference type="Proteomes" id="UP000295781">
    <property type="component" value="Chromosome"/>
</dbReference>
<organism evidence="2 3">
    <name type="scientific">Sorangium cellulosum</name>
    <name type="common">Polyangium cellulosum</name>
    <dbReference type="NCBI Taxonomy" id="56"/>
    <lineage>
        <taxon>Bacteria</taxon>
        <taxon>Pseudomonadati</taxon>
        <taxon>Myxococcota</taxon>
        <taxon>Polyangia</taxon>
        <taxon>Polyangiales</taxon>
        <taxon>Polyangiaceae</taxon>
        <taxon>Sorangium</taxon>
    </lineage>
</organism>
<dbReference type="AlphaFoldDB" id="A0A4P2QE68"/>
<dbReference type="InterPro" id="IPR009057">
    <property type="entry name" value="Homeodomain-like_sf"/>
</dbReference>
<sequence length="151" mass="16553">MPKPSHLRSVDPTPAPAAQGAAPRPSGVAVETLPKPGKRRKFSAAEKLRIVRAAAACTERGDIEALLRREGIYSFLLAAWRKQLALHGSEALAGRKPGRKPKHDAKDRRIAELEKRSARLEEKLALAEKLIDLQKKVSAILGVNLTTDEER</sequence>
<dbReference type="GO" id="GO:0003677">
    <property type="term" value="F:DNA binding"/>
    <property type="evidence" value="ECO:0007669"/>
    <property type="project" value="InterPro"/>
</dbReference>
<proteinExistence type="predicted"/>
<feature type="compositionally biased region" description="Low complexity" evidence="1">
    <location>
        <begin position="16"/>
        <end position="25"/>
    </location>
</feature>
<gene>
    <name evidence="2" type="ORF">SOCEGT47_083290</name>
</gene>